<sequence length="105" mass="12158">MDRVGASGAKWKTGTRAFMAIGALLGEQHSFMHDLESFFWVLFWIFIKSAKNNFTPYHQPLIPWVNRLRKAVFPNGGSWEREDGGLYVRMRQILQEAQEDLSPDN</sequence>
<feature type="domain" description="Fungal-type protein kinase" evidence="1">
    <location>
        <begin position="4"/>
        <end position="46"/>
    </location>
</feature>
<reference evidence="2" key="1">
    <citation type="submission" date="2023-06" db="EMBL/GenBank/DDBJ databases">
        <title>Genome-scale phylogeny and comparative genomics of the fungal order Sordariales.</title>
        <authorList>
            <consortium name="Lawrence Berkeley National Laboratory"/>
            <person name="Hensen N."/>
            <person name="Bonometti L."/>
            <person name="Westerberg I."/>
            <person name="Brannstrom I.O."/>
            <person name="Guillou S."/>
            <person name="Cros-Aarteil S."/>
            <person name="Calhoun S."/>
            <person name="Haridas S."/>
            <person name="Kuo A."/>
            <person name="Mondo S."/>
            <person name="Pangilinan J."/>
            <person name="Riley R."/>
            <person name="LaButti K."/>
            <person name="Andreopoulos B."/>
            <person name="Lipzen A."/>
            <person name="Chen C."/>
            <person name="Yanf M."/>
            <person name="Daum C."/>
            <person name="Ng V."/>
            <person name="Clum A."/>
            <person name="Steindorff A."/>
            <person name="Ohm R."/>
            <person name="Martin F."/>
            <person name="Silar P."/>
            <person name="Natvig D."/>
            <person name="Lalanne C."/>
            <person name="Gautier V."/>
            <person name="Ament-velasquez S.L."/>
            <person name="Kruys A."/>
            <person name="Hutchinson M.I."/>
            <person name="Powell A.J."/>
            <person name="Barry K."/>
            <person name="Miller A.N."/>
            <person name="Grigoriev I.V."/>
            <person name="Debuchy R."/>
            <person name="Gladieux P."/>
            <person name="Thoren M.H."/>
            <person name="Johannesson H."/>
        </authorList>
    </citation>
    <scope>NUCLEOTIDE SEQUENCE</scope>
    <source>
        <strain evidence="2">SMH2392-1A</strain>
    </source>
</reference>
<dbReference type="AlphaFoldDB" id="A0AA39ZQY7"/>
<evidence type="ECO:0000259" key="1">
    <source>
        <dbReference type="Pfam" id="PF17667"/>
    </source>
</evidence>
<dbReference type="InterPro" id="IPR011009">
    <property type="entry name" value="Kinase-like_dom_sf"/>
</dbReference>
<dbReference type="SUPFAM" id="SSF56112">
    <property type="entry name" value="Protein kinase-like (PK-like)"/>
    <property type="match status" value="1"/>
</dbReference>
<proteinExistence type="predicted"/>
<keyword evidence="3" id="KW-1185">Reference proteome</keyword>
<name>A0AA39ZQY7_9PEZI</name>
<dbReference type="Pfam" id="PF17667">
    <property type="entry name" value="Pkinase_fungal"/>
    <property type="match status" value="1"/>
</dbReference>
<organism evidence="2 3">
    <name type="scientific">Lasiosphaeria miniovina</name>
    <dbReference type="NCBI Taxonomy" id="1954250"/>
    <lineage>
        <taxon>Eukaryota</taxon>
        <taxon>Fungi</taxon>
        <taxon>Dikarya</taxon>
        <taxon>Ascomycota</taxon>
        <taxon>Pezizomycotina</taxon>
        <taxon>Sordariomycetes</taxon>
        <taxon>Sordariomycetidae</taxon>
        <taxon>Sordariales</taxon>
        <taxon>Lasiosphaeriaceae</taxon>
        <taxon>Lasiosphaeria</taxon>
    </lineage>
</organism>
<dbReference type="PANTHER" id="PTHR38248:SF2">
    <property type="entry name" value="FUNK1 11"/>
    <property type="match status" value="1"/>
</dbReference>
<dbReference type="PANTHER" id="PTHR38248">
    <property type="entry name" value="FUNK1 6"/>
    <property type="match status" value="1"/>
</dbReference>
<dbReference type="GeneID" id="85318834"/>
<protein>
    <recommendedName>
        <fullName evidence="1">Fungal-type protein kinase domain-containing protein</fullName>
    </recommendedName>
</protein>
<accession>A0AA39ZQY7</accession>
<evidence type="ECO:0000313" key="2">
    <source>
        <dbReference type="EMBL" id="KAK0702046.1"/>
    </source>
</evidence>
<dbReference type="InterPro" id="IPR040976">
    <property type="entry name" value="Pkinase_fungal"/>
</dbReference>
<dbReference type="EMBL" id="JAUIRO010000009">
    <property type="protein sequence ID" value="KAK0702046.1"/>
    <property type="molecule type" value="Genomic_DNA"/>
</dbReference>
<gene>
    <name evidence="2" type="ORF">B0T26DRAFT_539387</name>
</gene>
<comment type="caution">
    <text evidence="2">The sequence shown here is derived from an EMBL/GenBank/DDBJ whole genome shotgun (WGS) entry which is preliminary data.</text>
</comment>
<evidence type="ECO:0000313" key="3">
    <source>
        <dbReference type="Proteomes" id="UP001172101"/>
    </source>
</evidence>
<dbReference type="RefSeq" id="XP_060289710.1">
    <property type="nucleotide sequence ID" value="XM_060435564.1"/>
</dbReference>
<dbReference type="Proteomes" id="UP001172101">
    <property type="component" value="Unassembled WGS sequence"/>
</dbReference>